<comment type="caution">
    <text evidence="9">The sequence shown here is derived from an EMBL/GenBank/DDBJ whole genome shotgun (WGS) entry which is preliminary data.</text>
</comment>
<feature type="transmembrane region" description="Helical" evidence="7">
    <location>
        <begin position="105"/>
        <end position="127"/>
    </location>
</feature>
<dbReference type="CDD" id="cd17325">
    <property type="entry name" value="MFS_MdtG_SLC18_like"/>
    <property type="match status" value="1"/>
</dbReference>
<evidence type="ECO:0000256" key="3">
    <source>
        <dbReference type="ARBA" id="ARBA00022475"/>
    </source>
</evidence>
<feature type="transmembrane region" description="Helical" evidence="7">
    <location>
        <begin position="273"/>
        <end position="291"/>
    </location>
</feature>
<keyword evidence="10" id="KW-1185">Reference proteome</keyword>
<keyword evidence="6 7" id="KW-0472">Membrane</keyword>
<keyword evidence="2" id="KW-0813">Transport</keyword>
<dbReference type="InterPro" id="IPR036259">
    <property type="entry name" value="MFS_trans_sf"/>
</dbReference>
<proteinExistence type="predicted"/>
<dbReference type="InterPro" id="IPR020846">
    <property type="entry name" value="MFS_dom"/>
</dbReference>
<feature type="transmembrane region" description="Helical" evidence="7">
    <location>
        <begin position="16"/>
        <end position="37"/>
    </location>
</feature>
<sequence>MPESTLSVSPAMRRNFIWISLSCGLYWFAFSLTRPIIALYASSLGLQSAAIGMVLAVYALLPMLAAIPGGFIADRFGRTAVLRVGSVMMLLSGLLYGISAGPWTLAIAQLIAGLGQMAVWLAVQVLVTEGPAQGNESRFATFSLYMAIGQMTAPIVSGFLADRFSYKMVFAGYILSSLLLIFTSWRCREDQGAQPSPAEDPAETAAFEAASAYVANPTTGNEKRWFEQCLKLLKNRKFAVILLATFISLFIVDVRTAYLPLHLESLGISNTHVGLLVSIGALSALFVRPIYPRLMAKLGFGKTLFLTFAVSLLLLFAAPFLTNFYAIAALVFVTGLALGINQPMTLSMIAVSTVPEERGLGVGLRLMSNRAAQFMDPLLFGCFTTFASLQTSFVLIGLLLLACCAFALQLYLSAEKDRPLRGPNLNKSREFQQHR</sequence>
<feature type="transmembrane region" description="Helical" evidence="7">
    <location>
        <begin position="327"/>
        <end position="351"/>
    </location>
</feature>
<feature type="transmembrane region" description="Helical" evidence="7">
    <location>
        <begin position="393"/>
        <end position="412"/>
    </location>
</feature>
<organism evidence="9 10">
    <name type="scientific">Paenibacillus rhizolycopersici</name>
    <dbReference type="NCBI Taxonomy" id="2780073"/>
    <lineage>
        <taxon>Bacteria</taxon>
        <taxon>Bacillati</taxon>
        <taxon>Bacillota</taxon>
        <taxon>Bacilli</taxon>
        <taxon>Bacillales</taxon>
        <taxon>Paenibacillaceae</taxon>
        <taxon>Paenibacillus</taxon>
    </lineage>
</organism>
<evidence type="ECO:0000313" key="9">
    <source>
        <dbReference type="EMBL" id="MBM6997810.1"/>
    </source>
</evidence>
<evidence type="ECO:0000259" key="8">
    <source>
        <dbReference type="PROSITE" id="PS50850"/>
    </source>
</evidence>
<reference evidence="9 10" key="1">
    <citation type="submission" date="2021-01" db="EMBL/GenBank/DDBJ databases">
        <title>Paenibacillus sp.nov. isolated from the rhizosphere soil of tomato plant.</title>
        <authorList>
            <person name="Thin K.K."/>
            <person name="Zhang X."/>
            <person name="He S."/>
        </authorList>
    </citation>
    <scope>NUCLEOTIDE SEQUENCE [LARGE SCALE GENOMIC DNA]</scope>
    <source>
        <strain evidence="9 10">DXFW5</strain>
    </source>
</reference>
<dbReference type="Pfam" id="PF07690">
    <property type="entry name" value="MFS_1"/>
    <property type="match status" value="1"/>
</dbReference>
<evidence type="ECO:0000256" key="6">
    <source>
        <dbReference type="ARBA" id="ARBA00023136"/>
    </source>
</evidence>
<evidence type="ECO:0000256" key="7">
    <source>
        <dbReference type="SAM" id="Phobius"/>
    </source>
</evidence>
<keyword evidence="5 7" id="KW-1133">Transmembrane helix</keyword>
<feature type="transmembrane region" description="Helical" evidence="7">
    <location>
        <begin position="49"/>
        <end position="73"/>
    </location>
</feature>
<feature type="transmembrane region" description="Helical" evidence="7">
    <location>
        <begin position="303"/>
        <end position="321"/>
    </location>
</feature>
<dbReference type="PANTHER" id="PTHR23517">
    <property type="entry name" value="RESISTANCE PROTEIN MDTM, PUTATIVE-RELATED-RELATED"/>
    <property type="match status" value="1"/>
</dbReference>
<protein>
    <submittedName>
        <fullName evidence="9">MFS transporter</fullName>
    </submittedName>
</protein>
<dbReference type="PROSITE" id="PS50850">
    <property type="entry name" value="MFS"/>
    <property type="match status" value="1"/>
</dbReference>
<name>A0ABS2H8R3_9BACL</name>
<dbReference type="Gene3D" id="1.20.1250.20">
    <property type="entry name" value="MFS general substrate transporter like domains"/>
    <property type="match status" value="2"/>
</dbReference>
<evidence type="ECO:0000256" key="4">
    <source>
        <dbReference type="ARBA" id="ARBA00022692"/>
    </source>
</evidence>
<keyword evidence="3" id="KW-1003">Cell membrane</keyword>
<feature type="transmembrane region" description="Helical" evidence="7">
    <location>
        <begin position="80"/>
        <end position="99"/>
    </location>
</feature>
<feature type="transmembrane region" description="Helical" evidence="7">
    <location>
        <begin position="238"/>
        <end position="261"/>
    </location>
</feature>
<gene>
    <name evidence="9" type="ORF">IM700_019280</name>
</gene>
<feature type="transmembrane region" description="Helical" evidence="7">
    <location>
        <begin position="139"/>
        <end position="160"/>
    </location>
</feature>
<dbReference type="InterPro" id="IPR050171">
    <property type="entry name" value="MFS_Transporters"/>
</dbReference>
<evidence type="ECO:0000256" key="5">
    <source>
        <dbReference type="ARBA" id="ARBA00022989"/>
    </source>
</evidence>
<dbReference type="InterPro" id="IPR011701">
    <property type="entry name" value="MFS"/>
</dbReference>
<comment type="subcellular location">
    <subcellularLocation>
        <location evidence="1">Cell membrane</location>
        <topology evidence="1">Multi-pass membrane protein</topology>
    </subcellularLocation>
</comment>
<evidence type="ECO:0000313" key="10">
    <source>
        <dbReference type="Proteomes" id="UP001516620"/>
    </source>
</evidence>
<dbReference type="EMBL" id="JADCNN020000023">
    <property type="protein sequence ID" value="MBM6997810.1"/>
    <property type="molecule type" value="Genomic_DNA"/>
</dbReference>
<dbReference type="SUPFAM" id="SSF103473">
    <property type="entry name" value="MFS general substrate transporter"/>
    <property type="match status" value="1"/>
</dbReference>
<feature type="transmembrane region" description="Helical" evidence="7">
    <location>
        <begin position="166"/>
        <end position="185"/>
    </location>
</feature>
<dbReference type="PANTHER" id="PTHR23517:SF3">
    <property type="entry name" value="INTEGRAL MEMBRANE TRANSPORT PROTEIN"/>
    <property type="match status" value="1"/>
</dbReference>
<dbReference type="Proteomes" id="UP001516620">
    <property type="component" value="Unassembled WGS sequence"/>
</dbReference>
<dbReference type="RefSeq" id="WP_193417103.1">
    <property type="nucleotide sequence ID" value="NZ_JADCNN020000023.1"/>
</dbReference>
<evidence type="ECO:0000256" key="1">
    <source>
        <dbReference type="ARBA" id="ARBA00004651"/>
    </source>
</evidence>
<keyword evidence="4 7" id="KW-0812">Transmembrane</keyword>
<feature type="domain" description="Major facilitator superfamily (MFS) profile" evidence="8">
    <location>
        <begin position="15"/>
        <end position="415"/>
    </location>
</feature>
<evidence type="ECO:0000256" key="2">
    <source>
        <dbReference type="ARBA" id="ARBA00022448"/>
    </source>
</evidence>
<accession>A0ABS2H8R3</accession>